<evidence type="ECO:0000256" key="2">
    <source>
        <dbReference type="SAM" id="MobiDB-lite"/>
    </source>
</evidence>
<feature type="domain" description="BCAS3" evidence="3">
    <location>
        <begin position="620"/>
        <end position="758"/>
    </location>
</feature>
<dbReference type="PANTHER" id="PTHR13268:SF12">
    <property type="entry name" value="AUTOPHAGY-RELATED PROTEIN 18H"/>
    <property type="match status" value="1"/>
</dbReference>
<sequence>MKSYAKVNSNNSSSSSNKTTNGFLPNSLKFISSCIKTASSGVRSASATVAASISADAHDHKDKVLWAGFNRLELSPSFSKHVLLVGYTNGFQVLDVEDAANVGELVSRRDDPVTFLQMQPLPAKSDAQEGFGASHPILLVVACDETQSSGLMQTGRNGLARDGYANNHSENITLSPTAVRFYSLKSRSYVHVLRFRSTVYMIRCSPEIVAVGLATQIYCFDALTLESKFSVLTYPVPEMGGQGTSGINIGYGPMAVGPRWLAYASNNPLQSNTGRLSPQSLTPPGVSPSTSPSSGSLVARYAMESSKHLAAGLINLGDMGYKTLSKYYQELVPDGSNSPLSTNSSWKVGRLALHSAETDVAGMVVVKDFVSRAVISQFKAHTSPISALCFDPSGTLLVTASTHGSNINIFRIMPSRVQNGSGTQSYDWSSSHVHLYKLHRGMTSAVIQDICFSHYSQWIAIVSSRGTCHIFALSPFGGETVLQMHNSFVDGPNLLPASCVPWWSTSSFFTNQKSFSPPPPPSVTLSVVSRIKNCNSGWLNTVSMAAASASGKVSIPSGAVSAVFHSCIPQNLQSPQLISNTLEHLLVYTPSGHVIQYKLLPSMGGECGETVLRSPNASMQMKDEELRVKVEPVQWWDVCRRAAWPEREECISSITLRRKETAEAVEDSSFCEENHLGTQELVKPHECSLLYLSNSEVQINSGRIPIWQKSKVHFYTMSFPGSNEQSSIKDCMNGEIEIEKVPIHEVEIKRKDLLPVFDHFRGIQSDWSDRSHAGAKGSNPTSDSHGAGMKYSEGDIISDSKLDSPGLEENSDGISYPPIAKSVGDLKMKEKDGSVLSSPVMKENSFQERSSVSSKQSSTGLSPVEGSDFTNSPSTVTSGSLSTDRTILKAVQSSKRGGASEGSNTSSTRSDLSMNILDEEPMRDSFDYEPFFQEEYCKATGLSNCRDPADAVTDDVDSSGSPRYREKCEEDGDPDDMLGGVFSFSEEG</sequence>
<dbReference type="OrthoDB" id="25778at2759"/>
<evidence type="ECO:0000259" key="4">
    <source>
        <dbReference type="Pfam" id="PF21034"/>
    </source>
</evidence>
<dbReference type="GO" id="GO:0000407">
    <property type="term" value="C:phagophore assembly site"/>
    <property type="evidence" value="ECO:0007669"/>
    <property type="project" value="UniProtKB-SubCell"/>
</dbReference>
<feature type="domain" description="BCAS3 WD40" evidence="4">
    <location>
        <begin position="82"/>
        <end position="487"/>
    </location>
</feature>
<dbReference type="SUPFAM" id="SSF50978">
    <property type="entry name" value="WD40 repeat-like"/>
    <property type="match status" value="1"/>
</dbReference>
<dbReference type="InterPro" id="IPR036322">
    <property type="entry name" value="WD40_repeat_dom_sf"/>
</dbReference>
<dbReference type="RefSeq" id="XP_022154787.1">
    <property type="nucleotide sequence ID" value="XM_022299095.1"/>
</dbReference>
<dbReference type="GO" id="GO:0006914">
    <property type="term" value="P:autophagy"/>
    <property type="evidence" value="ECO:0007669"/>
    <property type="project" value="InterPro"/>
</dbReference>
<feature type="region of interest" description="Disordered" evidence="2">
    <location>
        <begin position="272"/>
        <end position="293"/>
    </location>
</feature>
<feature type="compositionally biased region" description="Low complexity" evidence="2">
    <location>
        <begin position="280"/>
        <end position="293"/>
    </location>
</feature>
<dbReference type="Pfam" id="PF21034">
    <property type="entry name" value="BCAS3_WD40"/>
    <property type="match status" value="1"/>
</dbReference>
<dbReference type="InterPro" id="IPR022175">
    <property type="entry name" value="BCAS3_dom"/>
</dbReference>
<feature type="compositionally biased region" description="Low complexity" evidence="2">
    <location>
        <begin position="847"/>
        <end position="862"/>
    </location>
</feature>
<feature type="region of interest" description="Disordered" evidence="2">
    <location>
        <begin position="947"/>
        <end position="988"/>
    </location>
</feature>
<dbReference type="InterPro" id="IPR048382">
    <property type="entry name" value="BCAS3_WD40"/>
</dbReference>
<dbReference type="FunFam" id="2.130.10.10:FF:000782">
    <property type="entry name" value="Autophagy-related protein 18h"/>
    <property type="match status" value="1"/>
</dbReference>
<dbReference type="PANTHER" id="PTHR13268">
    <property type="entry name" value="BREAST CARCINOMA AMPLIFIED SEQUENCE 3"/>
    <property type="match status" value="1"/>
</dbReference>
<evidence type="ECO:0000256" key="1">
    <source>
        <dbReference type="ARBA" id="ARBA00004329"/>
    </source>
</evidence>
<dbReference type="InterPro" id="IPR001680">
    <property type="entry name" value="WD40_rpt"/>
</dbReference>
<feature type="region of interest" description="Disordered" evidence="2">
    <location>
        <begin position="768"/>
        <end position="915"/>
    </location>
</feature>
<dbReference type="GeneID" id="111021958"/>
<evidence type="ECO:0000259" key="3">
    <source>
        <dbReference type="Pfam" id="PF12490"/>
    </source>
</evidence>
<dbReference type="Pfam" id="PF12490">
    <property type="entry name" value="BCAS3"/>
    <property type="match status" value="1"/>
</dbReference>
<gene>
    <name evidence="6" type="primary">LOC111021958</name>
</gene>
<reference evidence="6" key="1">
    <citation type="submission" date="2025-08" db="UniProtKB">
        <authorList>
            <consortium name="RefSeq"/>
        </authorList>
    </citation>
    <scope>IDENTIFICATION</scope>
    <source>
        <strain evidence="6">OHB3-1</strain>
    </source>
</reference>
<feature type="compositionally biased region" description="Basic and acidic residues" evidence="2">
    <location>
        <begin position="824"/>
        <end position="833"/>
    </location>
</feature>
<dbReference type="Gene3D" id="2.130.10.10">
    <property type="entry name" value="YVTN repeat-like/Quinoprotein amine dehydrogenase"/>
    <property type="match status" value="1"/>
</dbReference>
<evidence type="ECO:0000313" key="5">
    <source>
        <dbReference type="Proteomes" id="UP000504603"/>
    </source>
</evidence>
<protein>
    <submittedName>
        <fullName evidence="6">Autophagy-related protein 18h</fullName>
    </submittedName>
</protein>
<dbReference type="GO" id="GO:0042594">
    <property type="term" value="P:response to starvation"/>
    <property type="evidence" value="ECO:0007669"/>
    <property type="project" value="TreeGrafter"/>
</dbReference>
<dbReference type="KEGG" id="mcha:111021958"/>
<evidence type="ECO:0000313" key="6">
    <source>
        <dbReference type="RefSeq" id="XP_022154787.1"/>
    </source>
</evidence>
<dbReference type="InterPro" id="IPR015943">
    <property type="entry name" value="WD40/YVTN_repeat-like_dom_sf"/>
</dbReference>
<dbReference type="SMART" id="SM00320">
    <property type="entry name" value="WD40"/>
    <property type="match status" value="3"/>
</dbReference>
<name>A0A6J1DMM7_MOMCH</name>
<dbReference type="AlphaFoldDB" id="A0A6J1DMM7"/>
<dbReference type="Proteomes" id="UP000504603">
    <property type="component" value="Unplaced"/>
</dbReference>
<proteinExistence type="predicted"/>
<accession>A0A6J1DMM7</accession>
<dbReference type="InterPro" id="IPR045142">
    <property type="entry name" value="BCAS3-like"/>
</dbReference>
<comment type="subcellular location">
    <subcellularLocation>
        <location evidence="1">Preautophagosomal structure</location>
    </subcellularLocation>
</comment>
<organism evidence="5 6">
    <name type="scientific">Momordica charantia</name>
    <name type="common">Bitter gourd</name>
    <name type="synonym">Balsam pear</name>
    <dbReference type="NCBI Taxonomy" id="3673"/>
    <lineage>
        <taxon>Eukaryota</taxon>
        <taxon>Viridiplantae</taxon>
        <taxon>Streptophyta</taxon>
        <taxon>Embryophyta</taxon>
        <taxon>Tracheophyta</taxon>
        <taxon>Spermatophyta</taxon>
        <taxon>Magnoliopsida</taxon>
        <taxon>eudicotyledons</taxon>
        <taxon>Gunneridae</taxon>
        <taxon>Pentapetalae</taxon>
        <taxon>rosids</taxon>
        <taxon>fabids</taxon>
        <taxon>Cucurbitales</taxon>
        <taxon>Cucurbitaceae</taxon>
        <taxon>Momordiceae</taxon>
        <taxon>Momordica</taxon>
    </lineage>
</organism>
<feature type="compositionally biased region" description="Polar residues" evidence="2">
    <location>
        <begin position="868"/>
        <end position="913"/>
    </location>
</feature>
<keyword evidence="5" id="KW-1185">Reference proteome</keyword>